<protein>
    <submittedName>
        <fullName evidence="1">Uncharacterized protein</fullName>
    </submittedName>
</protein>
<comment type="caution">
    <text evidence="1">The sequence shown here is derived from an EMBL/GenBank/DDBJ whole genome shotgun (WGS) entry which is preliminary data.</text>
</comment>
<gene>
    <name evidence="1" type="ORF">GPAL_3334</name>
</gene>
<evidence type="ECO:0000313" key="2">
    <source>
        <dbReference type="Proteomes" id="UP000006251"/>
    </source>
</evidence>
<evidence type="ECO:0000313" key="1">
    <source>
        <dbReference type="EMBL" id="GAC30182.1"/>
    </source>
</evidence>
<accession>K6ZIJ2</accession>
<reference evidence="2" key="1">
    <citation type="journal article" date="2014" name="Environ. Microbiol.">
        <title>Comparative genomics of the marine bacterial genus Glaciecola reveals the high degree of genomic diversity and genomic characteristic for cold adaptation.</title>
        <authorList>
            <person name="Qin Q.L."/>
            <person name="Xie B.B."/>
            <person name="Yu Y."/>
            <person name="Shu Y.L."/>
            <person name="Rong J.C."/>
            <person name="Zhang Y.J."/>
            <person name="Zhao D.L."/>
            <person name="Chen X.L."/>
            <person name="Zhang X.Y."/>
            <person name="Chen B."/>
            <person name="Zhou B.C."/>
            <person name="Zhang Y.Z."/>
        </authorList>
    </citation>
    <scope>NUCLEOTIDE SEQUENCE [LARGE SCALE GENOMIC DNA]</scope>
    <source>
        <strain evidence="2">ACAM 615</strain>
    </source>
</reference>
<dbReference type="STRING" id="1121922.GCA_000428905_03630"/>
<dbReference type="AlphaFoldDB" id="K6ZIJ2"/>
<dbReference type="EMBL" id="BAEQ01000054">
    <property type="protein sequence ID" value="GAC30182.1"/>
    <property type="molecule type" value="Genomic_DNA"/>
</dbReference>
<dbReference type="Proteomes" id="UP000006251">
    <property type="component" value="Unassembled WGS sequence"/>
</dbReference>
<proteinExistence type="predicted"/>
<dbReference type="OrthoDB" id="6331814at2"/>
<keyword evidence="2" id="KW-1185">Reference proteome</keyword>
<sequence>MENVNETVSSSFRFFSLNKLQAFTLEREISAGSQKKHPKKDCYLGCVTLKSDNLEDIFDFFIRQRIEACDCDILISIASKKEANIIDVPGSVNRMLKFIDCKLTVSYIMTQDAL</sequence>
<organism evidence="1 2">
    <name type="scientific">Brumicola pallidula DSM 14239 = ACAM 615</name>
    <dbReference type="NCBI Taxonomy" id="1121922"/>
    <lineage>
        <taxon>Bacteria</taxon>
        <taxon>Pseudomonadati</taxon>
        <taxon>Pseudomonadota</taxon>
        <taxon>Gammaproteobacteria</taxon>
        <taxon>Alteromonadales</taxon>
        <taxon>Alteromonadaceae</taxon>
        <taxon>Brumicola</taxon>
    </lineage>
</organism>
<name>K6ZIJ2_9ALTE</name>
<dbReference type="RefSeq" id="WP_006013985.1">
    <property type="nucleotide sequence ID" value="NZ_AUAV01000024.1"/>
</dbReference>